<sequence length="283" mass="32227">MNQKPLSKRPLKIRAVEALLHAFSRQHPDTAIDAKGYVTDFRDTLLPGVFPEDFEADLSAGDGNELNTKFGAAHSSSGLAVNCFAPFRRQMTDLKIQEHGTFDELQFEQKCSTGLRGGRAPNLDILLSGPNGIVAIESKLTEYLSAHRAKFSPAYGKQIQDTRREQGYFHEMQRLQECPGHYTRLDAAQLIKHAFGLAHNFSNNRPVTLLYLFWEPANPDVSPEFATHRDEIQEFKTRVSGSSPAFEAMSYPELWRFWRENGSTPAWLRQHLDNLQRRYLPHI</sequence>
<dbReference type="Proteomes" id="UP001595629">
    <property type="component" value="Unassembled WGS sequence"/>
</dbReference>
<dbReference type="RefSeq" id="WP_386734520.1">
    <property type="nucleotide sequence ID" value="NZ_JBHRXI010000004.1"/>
</dbReference>
<evidence type="ECO:0000313" key="2">
    <source>
        <dbReference type="Proteomes" id="UP001595629"/>
    </source>
</evidence>
<organism evidence="1 2">
    <name type="scientific">Lutimaribacter marinistellae</name>
    <dbReference type="NCBI Taxonomy" id="1820329"/>
    <lineage>
        <taxon>Bacteria</taxon>
        <taxon>Pseudomonadati</taxon>
        <taxon>Pseudomonadota</taxon>
        <taxon>Alphaproteobacteria</taxon>
        <taxon>Rhodobacterales</taxon>
        <taxon>Roseobacteraceae</taxon>
        <taxon>Lutimaribacter</taxon>
    </lineage>
</organism>
<evidence type="ECO:0008006" key="3">
    <source>
        <dbReference type="Google" id="ProtNLM"/>
    </source>
</evidence>
<evidence type="ECO:0000313" key="1">
    <source>
        <dbReference type="EMBL" id="MFC3613351.1"/>
    </source>
</evidence>
<keyword evidence="2" id="KW-1185">Reference proteome</keyword>
<dbReference type="EMBL" id="JBHRXI010000004">
    <property type="protein sequence ID" value="MFC3613351.1"/>
    <property type="molecule type" value="Genomic_DNA"/>
</dbReference>
<proteinExistence type="predicted"/>
<reference evidence="2" key="1">
    <citation type="journal article" date="2019" name="Int. J. Syst. Evol. Microbiol.">
        <title>The Global Catalogue of Microorganisms (GCM) 10K type strain sequencing project: providing services to taxonomists for standard genome sequencing and annotation.</title>
        <authorList>
            <consortium name="The Broad Institute Genomics Platform"/>
            <consortium name="The Broad Institute Genome Sequencing Center for Infectious Disease"/>
            <person name="Wu L."/>
            <person name="Ma J."/>
        </authorList>
    </citation>
    <scope>NUCLEOTIDE SEQUENCE [LARGE SCALE GENOMIC DNA]</scope>
    <source>
        <strain evidence="2">KCTC 42911</strain>
    </source>
</reference>
<comment type="caution">
    <text evidence="1">The sequence shown here is derived from an EMBL/GenBank/DDBJ whole genome shotgun (WGS) entry which is preliminary data.</text>
</comment>
<dbReference type="InterPro" id="IPR054333">
    <property type="entry name" value="REase-ARP-assoc"/>
</dbReference>
<name>A0ABV7TCP8_9RHOB</name>
<gene>
    <name evidence="1" type="ORF">ACFORG_06235</name>
</gene>
<protein>
    <recommendedName>
        <fullName evidence="3">Restriction endonuclease</fullName>
    </recommendedName>
</protein>
<dbReference type="Pfam" id="PF22558">
    <property type="entry name" value="REase-ARP"/>
    <property type="match status" value="1"/>
</dbReference>
<accession>A0ABV7TCP8</accession>